<feature type="domain" description="SH3" evidence="8">
    <location>
        <begin position="485"/>
        <end position="544"/>
    </location>
</feature>
<evidence type="ECO:0000256" key="3">
    <source>
        <dbReference type="ARBA" id="ARBA00022490"/>
    </source>
</evidence>
<feature type="compositionally biased region" description="Acidic residues" evidence="7">
    <location>
        <begin position="637"/>
        <end position="647"/>
    </location>
</feature>
<dbReference type="SMART" id="SM00326">
    <property type="entry name" value="SH3"/>
    <property type="match status" value="1"/>
</dbReference>
<feature type="region of interest" description="Disordered" evidence="7">
    <location>
        <begin position="629"/>
        <end position="663"/>
    </location>
</feature>
<feature type="compositionally biased region" description="Low complexity" evidence="7">
    <location>
        <begin position="352"/>
        <end position="363"/>
    </location>
</feature>
<evidence type="ECO:0000313" key="10">
    <source>
        <dbReference type="EMBL" id="GJJ14079.1"/>
    </source>
</evidence>
<gene>
    <name evidence="10" type="ORF">Clacol_008336</name>
</gene>
<dbReference type="SUPFAM" id="SSF103657">
    <property type="entry name" value="BAR/IMD domain-like"/>
    <property type="match status" value="1"/>
</dbReference>
<evidence type="ECO:0000256" key="7">
    <source>
        <dbReference type="SAM" id="MobiDB-lite"/>
    </source>
</evidence>
<protein>
    <recommendedName>
        <fullName evidence="12">BAR-domain-containing protein</fullName>
    </recommendedName>
</protein>
<keyword evidence="3" id="KW-0963">Cytoplasm</keyword>
<dbReference type="InterPro" id="IPR027267">
    <property type="entry name" value="AH/BAR_dom_sf"/>
</dbReference>
<feature type="compositionally biased region" description="Low complexity" evidence="7">
    <location>
        <begin position="456"/>
        <end position="473"/>
    </location>
</feature>
<dbReference type="EMBL" id="BPWL01000009">
    <property type="protein sequence ID" value="GJJ14079.1"/>
    <property type="molecule type" value="Genomic_DNA"/>
</dbReference>
<accession>A0AAV5AMZ1</accession>
<dbReference type="Gene3D" id="1.20.1270.60">
    <property type="entry name" value="Arfaptin homology (AH) domain/BAR domain"/>
    <property type="match status" value="1"/>
</dbReference>
<feature type="compositionally biased region" description="Pro residues" evidence="7">
    <location>
        <begin position="760"/>
        <end position="769"/>
    </location>
</feature>
<dbReference type="GO" id="GO:0015629">
    <property type="term" value="C:actin cytoskeleton"/>
    <property type="evidence" value="ECO:0007669"/>
    <property type="project" value="TreeGrafter"/>
</dbReference>
<dbReference type="Pfam" id="PF07653">
    <property type="entry name" value="SH3_2"/>
    <property type="match status" value="1"/>
</dbReference>
<evidence type="ECO:0000313" key="11">
    <source>
        <dbReference type="Proteomes" id="UP001050691"/>
    </source>
</evidence>
<evidence type="ECO:0000256" key="1">
    <source>
        <dbReference type="ARBA" id="ARBA00004245"/>
    </source>
</evidence>
<keyword evidence="11" id="KW-1185">Reference proteome</keyword>
<dbReference type="InterPro" id="IPR046982">
    <property type="entry name" value="BIN3/RVS161-like"/>
</dbReference>
<evidence type="ECO:0000256" key="6">
    <source>
        <dbReference type="SAM" id="Coils"/>
    </source>
</evidence>
<dbReference type="InterPro" id="IPR001452">
    <property type="entry name" value="SH3_domain"/>
</dbReference>
<dbReference type="SMART" id="SM00721">
    <property type="entry name" value="BAR"/>
    <property type="match status" value="1"/>
</dbReference>
<dbReference type="GO" id="GO:0008289">
    <property type="term" value="F:lipid binding"/>
    <property type="evidence" value="ECO:0007669"/>
    <property type="project" value="TreeGrafter"/>
</dbReference>
<dbReference type="GO" id="GO:0031097">
    <property type="term" value="C:medial cortex"/>
    <property type="evidence" value="ECO:0007669"/>
    <property type="project" value="TreeGrafter"/>
</dbReference>
<feature type="domain" description="BAR" evidence="9">
    <location>
        <begin position="14"/>
        <end position="241"/>
    </location>
</feature>
<evidence type="ECO:0000256" key="2">
    <source>
        <dbReference type="ARBA" id="ARBA00022443"/>
    </source>
</evidence>
<comment type="caution">
    <text evidence="10">The sequence shown here is derived from an EMBL/GenBank/DDBJ whole genome shotgun (WGS) entry which is preliminary data.</text>
</comment>
<dbReference type="GO" id="GO:0006897">
    <property type="term" value="P:endocytosis"/>
    <property type="evidence" value="ECO:0007669"/>
    <property type="project" value="InterPro"/>
</dbReference>
<dbReference type="InterPro" id="IPR036028">
    <property type="entry name" value="SH3-like_dom_sf"/>
</dbReference>
<dbReference type="PANTHER" id="PTHR47174">
    <property type="entry name" value="BRIDGING INTEGRATOR 3"/>
    <property type="match status" value="1"/>
</dbReference>
<feature type="region of interest" description="Disordered" evidence="7">
    <location>
        <begin position="685"/>
        <end position="787"/>
    </location>
</feature>
<dbReference type="GO" id="GO:1990528">
    <property type="term" value="C:Rvs161p-Rvs167p complex"/>
    <property type="evidence" value="ECO:0007669"/>
    <property type="project" value="TreeGrafter"/>
</dbReference>
<feature type="compositionally biased region" description="Basic and acidic residues" evidence="7">
    <location>
        <begin position="381"/>
        <end position="395"/>
    </location>
</feature>
<reference evidence="10" key="1">
    <citation type="submission" date="2021-10" db="EMBL/GenBank/DDBJ databases">
        <title>De novo Genome Assembly of Clathrus columnatus (Basidiomycota, Fungi) Using Illumina and Nanopore Sequence Data.</title>
        <authorList>
            <person name="Ogiso-Tanaka E."/>
            <person name="Itagaki H."/>
            <person name="Hosoya T."/>
            <person name="Hosaka K."/>
        </authorList>
    </citation>
    <scope>NUCLEOTIDE SEQUENCE</scope>
    <source>
        <strain evidence="10">MO-923</strain>
    </source>
</reference>
<dbReference type="GO" id="GO:0051666">
    <property type="term" value="P:actin cortical patch localization"/>
    <property type="evidence" value="ECO:0007669"/>
    <property type="project" value="InterPro"/>
</dbReference>
<dbReference type="PROSITE" id="PS50002">
    <property type="entry name" value="SH3"/>
    <property type="match status" value="1"/>
</dbReference>
<dbReference type="InterPro" id="IPR004148">
    <property type="entry name" value="BAR_dom"/>
</dbReference>
<dbReference type="Pfam" id="PF03114">
    <property type="entry name" value="BAR"/>
    <property type="match status" value="1"/>
</dbReference>
<keyword evidence="2 5" id="KW-0728">SH3 domain</keyword>
<feature type="region of interest" description="Disordered" evidence="7">
    <location>
        <begin position="264"/>
        <end position="444"/>
    </location>
</feature>
<evidence type="ECO:0000256" key="4">
    <source>
        <dbReference type="ARBA" id="ARBA00023212"/>
    </source>
</evidence>
<dbReference type="PROSITE" id="PS51021">
    <property type="entry name" value="BAR"/>
    <property type="match status" value="1"/>
</dbReference>
<dbReference type="SUPFAM" id="SSF50044">
    <property type="entry name" value="SH3-domain"/>
    <property type="match status" value="1"/>
</dbReference>
<comment type="subcellular location">
    <subcellularLocation>
        <location evidence="1">Cytoplasm</location>
        <location evidence="1">Cytoskeleton</location>
    </subcellularLocation>
</comment>
<organism evidence="10 11">
    <name type="scientific">Clathrus columnatus</name>
    <dbReference type="NCBI Taxonomy" id="1419009"/>
    <lineage>
        <taxon>Eukaryota</taxon>
        <taxon>Fungi</taxon>
        <taxon>Dikarya</taxon>
        <taxon>Basidiomycota</taxon>
        <taxon>Agaricomycotina</taxon>
        <taxon>Agaricomycetes</taxon>
        <taxon>Phallomycetidae</taxon>
        <taxon>Phallales</taxon>
        <taxon>Clathraceae</taxon>
        <taxon>Clathrus</taxon>
    </lineage>
</organism>
<dbReference type="AlphaFoldDB" id="A0AAV5AMZ1"/>
<feature type="compositionally biased region" description="Polar residues" evidence="7">
    <location>
        <begin position="778"/>
        <end position="787"/>
    </location>
</feature>
<feature type="compositionally biased region" description="Polar residues" evidence="7">
    <location>
        <begin position="685"/>
        <end position="698"/>
    </location>
</feature>
<feature type="compositionally biased region" description="Low complexity" evidence="7">
    <location>
        <begin position="309"/>
        <end position="332"/>
    </location>
</feature>
<dbReference type="Gene3D" id="2.30.30.40">
    <property type="entry name" value="SH3 Domains"/>
    <property type="match status" value="1"/>
</dbReference>
<name>A0AAV5AMZ1_9AGAM</name>
<feature type="compositionally biased region" description="Polar residues" evidence="7">
    <location>
        <begin position="423"/>
        <end position="436"/>
    </location>
</feature>
<feature type="region of interest" description="Disordered" evidence="7">
    <location>
        <begin position="456"/>
        <end position="481"/>
    </location>
</feature>
<evidence type="ECO:0000259" key="8">
    <source>
        <dbReference type="PROSITE" id="PS50002"/>
    </source>
</evidence>
<dbReference type="CDD" id="cd00174">
    <property type="entry name" value="SH3"/>
    <property type="match status" value="1"/>
</dbReference>
<evidence type="ECO:0000256" key="5">
    <source>
        <dbReference type="PROSITE-ProRule" id="PRU00192"/>
    </source>
</evidence>
<feature type="compositionally biased region" description="Basic and acidic residues" evidence="7">
    <location>
        <begin position="271"/>
        <end position="283"/>
    </location>
</feature>
<proteinExistence type="predicted"/>
<feature type="compositionally biased region" description="Polar residues" evidence="7">
    <location>
        <begin position="333"/>
        <end position="342"/>
    </location>
</feature>
<feature type="compositionally biased region" description="Polar residues" evidence="7">
    <location>
        <begin position="296"/>
        <end position="307"/>
    </location>
</feature>
<sequence length="787" mass="85349">MASKQLGKLRQWGKEVISTKDKTVVTEEFKQLEKDVELRKAGIEKVQEACAEYHGYLHKKKEYANVEEGVKMLPIDALGVVMVAHGEEFGNDSAFGQCLTKFGRSQCKIATLQESFASFVRDRYLSSLEKLLGEIEDYEMLRKKLDSRRLTYDAAVSKISKAKKDKDIKEAEEEFTKAKARYEETSLEVQTRMRRIQANELRQLRDLSSLLEHQIKFTSECLATLNEVRKEWCDESSIEKRSDSPNQLAAHSFAYSQGRSIASIARAKPLRSNERSSTEKDDSGSEDESDGASTSKSDAQSVQSRNTSKSRGSRPSSISSRPSSSRRGSVSSTGTAHHSNAGSIPRRKRSDSAASSAASSASESAKRSGGVSGWLSGSARGKKDKERKKDKDRSAMRAFANLENESGSEDDVASRKSMDSDSRASGTSVNASSTTPRKGGTLSRMFSTAAQRPLSLNLSMKGSSSNSSFTSFPESRDTPPHAIETSRKVKCAIDDFISTNPEHLSFRIGDEISIIFEDKDGWTVGELSGKKGRFPSRYVRDQVKLGSVAAGAQATPFAQLGSTANAGNGSFSNGTTKTSIARRAELEMEFTGEYEPSIISMEDEIHTPLPISTFAYTPFSDSHHIKRGSLAEGADSMSEDETEEGDTELLSPKDDKLMTMPPPNSSTFGVALTNALTIAGQSITSRNEIGNTTTSGQVQPRAVPPPLPSRRQSVKRAPPPPPPPARRLAPSPNPGLMNASESSSSLNSVTNASIPGAGVPFPPPPPPPRSRSALPPTESLTVSPFDN</sequence>
<feature type="compositionally biased region" description="Low complexity" evidence="7">
    <location>
        <begin position="738"/>
        <end position="759"/>
    </location>
</feature>
<dbReference type="GO" id="GO:0043332">
    <property type="term" value="C:mating projection tip"/>
    <property type="evidence" value="ECO:0007669"/>
    <property type="project" value="TreeGrafter"/>
</dbReference>
<feature type="coiled-coil region" evidence="6">
    <location>
        <begin position="128"/>
        <end position="188"/>
    </location>
</feature>
<keyword evidence="4" id="KW-0206">Cytoskeleton</keyword>
<dbReference type="GO" id="GO:0097320">
    <property type="term" value="P:plasma membrane tubulation"/>
    <property type="evidence" value="ECO:0007669"/>
    <property type="project" value="TreeGrafter"/>
</dbReference>
<keyword evidence="6" id="KW-0175">Coiled coil</keyword>
<evidence type="ECO:0000259" key="9">
    <source>
        <dbReference type="PROSITE" id="PS51021"/>
    </source>
</evidence>
<dbReference type="PANTHER" id="PTHR47174:SF3">
    <property type="entry name" value="BRIDGING INTEGRATOR 3"/>
    <property type="match status" value="1"/>
</dbReference>
<dbReference type="Proteomes" id="UP001050691">
    <property type="component" value="Unassembled WGS sequence"/>
</dbReference>
<feature type="compositionally biased region" description="Basic and acidic residues" evidence="7">
    <location>
        <begin position="412"/>
        <end position="422"/>
    </location>
</feature>
<evidence type="ECO:0008006" key="12">
    <source>
        <dbReference type="Google" id="ProtNLM"/>
    </source>
</evidence>